<feature type="compositionally biased region" description="Polar residues" evidence="1">
    <location>
        <begin position="107"/>
        <end position="122"/>
    </location>
</feature>
<dbReference type="OrthoDB" id="5477250at2759"/>
<reference evidence="2" key="1">
    <citation type="submission" date="2021-03" db="EMBL/GenBank/DDBJ databases">
        <title>Comparative genomics and phylogenomic investigation of the class Geoglossomycetes provide insights into ecological specialization and systematics.</title>
        <authorList>
            <person name="Melie T."/>
            <person name="Pirro S."/>
            <person name="Miller A.N."/>
            <person name="Quandt A."/>
        </authorList>
    </citation>
    <scope>NUCLEOTIDE SEQUENCE</scope>
    <source>
        <strain evidence="2">GBOQ0MN5Z8</strain>
    </source>
</reference>
<organism evidence="2 3">
    <name type="scientific">Glutinoglossum americanum</name>
    <dbReference type="NCBI Taxonomy" id="1670608"/>
    <lineage>
        <taxon>Eukaryota</taxon>
        <taxon>Fungi</taxon>
        <taxon>Dikarya</taxon>
        <taxon>Ascomycota</taxon>
        <taxon>Pezizomycotina</taxon>
        <taxon>Geoglossomycetes</taxon>
        <taxon>Geoglossales</taxon>
        <taxon>Geoglossaceae</taxon>
        <taxon>Glutinoglossum</taxon>
    </lineage>
</organism>
<comment type="caution">
    <text evidence="2">The sequence shown here is derived from an EMBL/GenBank/DDBJ whole genome shotgun (WGS) entry which is preliminary data.</text>
</comment>
<dbReference type="Proteomes" id="UP000698800">
    <property type="component" value="Unassembled WGS sequence"/>
</dbReference>
<feature type="region of interest" description="Disordered" evidence="1">
    <location>
        <begin position="329"/>
        <end position="358"/>
    </location>
</feature>
<proteinExistence type="predicted"/>
<dbReference type="EMBL" id="JAGHQL010000240">
    <property type="protein sequence ID" value="KAH0536051.1"/>
    <property type="molecule type" value="Genomic_DNA"/>
</dbReference>
<feature type="compositionally biased region" description="Basic and acidic residues" evidence="1">
    <location>
        <begin position="59"/>
        <end position="70"/>
    </location>
</feature>
<name>A0A9P8I287_9PEZI</name>
<keyword evidence="3" id="KW-1185">Reference proteome</keyword>
<protein>
    <submittedName>
        <fullName evidence="2">Uncharacterized protein</fullName>
    </submittedName>
</protein>
<evidence type="ECO:0000256" key="1">
    <source>
        <dbReference type="SAM" id="MobiDB-lite"/>
    </source>
</evidence>
<gene>
    <name evidence="2" type="ORF">FGG08_007044</name>
</gene>
<sequence>MPPKKPSKPSNLQAVSSYDLRKVHIPYVCEDGTSSYQPRSAPKKAVILQESLLTLAKQKQQERQQAEHRTRSTGPTTSVPPIPKRPKQQAQPKRQALPPPTKLQKAQVISQNVVSQATQQQRIGAHQRAPIQQLVMEEDSNDSGNGEKGEEDENEDLRLTRDVLETFDKFKNHRIQQVLQVAANGIRSAYPDDLTTSDIQDHLKDIVEDAQSQVDYPIEIYTKIYINKTLVRRKSLPDTTRDNFNLSDIEDKLAQDLDILENGEPISVLQRTVFVHAAIRKTAQKVHDLDDFGLVEAGRILKMVEATREQHPRSKISLTIEIRASIAILPRKSQPPKRRAPEADEEASSPMQSSPPVI</sequence>
<feature type="compositionally biased region" description="Polar residues" evidence="1">
    <location>
        <begin position="349"/>
        <end position="358"/>
    </location>
</feature>
<feature type="region of interest" description="Disordered" evidence="1">
    <location>
        <begin position="56"/>
        <end position="157"/>
    </location>
</feature>
<accession>A0A9P8I287</accession>
<evidence type="ECO:0000313" key="3">
    <source>
        <dbReference type="Proteomes" id="UP000698800"/>
    </source>
</evidence>
<dbReference type="AlphaFoldDB" id="A0A9P8I287"/>
<evidence type="ECO:0000313" key="2">
    <source>
        <dbReference type="EMBL" id="KAH0536051.1"/>
    </source>
</evidence>